<dbReference type="InterPro" id="IPR029052">
    <property type="entry name" value="Metallo-depent_PP-like"/>
</dbReference>
<dbReference type="Proteomes" id="UP000429595">
    <property type="component" value="Unassembled WGS sequence"/>
</dbReference>
<evidence type="ECO:0000256" key="1">
    <source>
        <dbReference type="ARBA" id="ARBA00008950"/>
    </source>
</evidence>
<dbReference type="RefSeq" id="WP_152149119.1">
    <property type="nucleotide sequence ID" value="NZ_WEIO01000001.1"/>
</dbReference>
<evidence type="ECO:0000313" key="4">
    <source>
        <dbReference type="EMBL" id="KAB7708593.1"/>
    </source>
</evidence>
<keyword evidence="2" id="KW-0479">Metal-binding</keyword>
<dbReference type="EMBL" id="WEIO01000001">
    <property type="protein sequence ID" value="KAB7708593.1"/>
    <property type="molecule type" value="Genomic_DNA"/>
</dbReference>
<proteinExistence type="inferred from homology"/>
<dbReference type="GO" id="GO:0046872">
    <property type="term" value="F:metal ion binding"/>
    <property type="evidence" value="ECO:0007669"/>
    <property type="project" value="UniProtKB-KW"/>
</dbReference>
<dbReference type="CDD" id="cd00841">
    <property type="entry name" value="MPP_YfcE"/>
    <property type="match status" value="1"/>
</dbReference>
<comment type="caution">
    <text evidence="4">The sequence shown here is derived from an EMBL/GenBank/DDBJ whole genome shotgun (WGS) entry which is preliminary data.</text>
</comment>
<evidence type="ECO:0000256" key="2">
    <source>
        <dbReference type="RuleBase" id="RU362039"/>
    </source>
</evidence>
<dbReference type="GO" id="GO:0016787">
    <property type="term" value="F:hydrolase activity"/>
    <property type="evidence" value="ECO:0007669"/>
    <property type="project" value="UniProtKB-UniRule"/>
</dbReference>
<dbReference type="SUPFAM" id="SSF56300">
    <property type="entry name" value="Metallo-dependent phosphatases"/>
    <property type="match status" value="1"/>
</dbReference>
<sequence>MKVLVVSDSHGWSEILTELKERYEKEVDVMVHCGDSELSDDDPAIAGYIVVRGNCDTEDEFPYDVVEGVGGRRIFVTHGHRYDVKLSLMKLKYKAQEYGADFVFFGHSHLLGAEKIDDAIFLNPGSITLPRGRREKTYAIVEVDKQQAAVRFFDDRHQELTELSHTFML</sequence>
<dbReference type="InterPro" id="IPR041802">
    <property type="entry name" value="MPP_YfcE"/>
</dbReference>
<evidence type="ECO:0000313" key="5">
    <source>
        <dbReference type="Proteomes" id="UP000429595"/>
    </source>
</evidence>
<reference evidence="4 5" key="1">
    <citation type="submission" date="2019-10" db="EMBL/GenBank/DDBJ databases">
        <title>Bacillus aerolatum sp. nov., isolated from bioaerosol of sport playgrounds.</title>
        <authorList>
            <person name="Chen P."/>
            <person name="Zhang G."/>
        </authorList>
    </citation>
    <scope>NUCLEOTIDE SEQUENCE [LARGE SCALE GENOMIC DNA]</scope>
    <source>
        <strain evidence="4 5">CX253</strain>
    </source>
</reference>
<dbReference type="InterPro" id="IPR000979">
    <property type="entry name" value="Phosphodiesterase_MJ0936/Vps29"/>
</dbReference>
<organism evidence="4 5">
    <name type="scientific">Bacillus aerolatus</name>
    <dbReference type="NCBI Taxonomy" id="2653354"/>
    <lineage>
        <taxon>Bacteria</taxon>
        <taxon>Bacillati</taxon>
        <taxon>Bacillota</taxon>
        <taxon>Bacilli</taxon>
        <taxon>Bacillales</taxon>
        <taxon>Bacillaceae</taxon>
        <taxon>Bacillus</taxon>
    </lineage>
</organism>
<dbReference type="Pfam" id="PF12850">
    <property type="entry name" value="Metallophos_2"/>
    <property type="match status" value="1"/>
</dbReference>
<accession>A0A6I1FUH2</accession>
<dbReference type="Gene3D" id="3.60.21.10">
    <property type="match status" value="1"/>
</dbReference>
<dbReference type="EC" id="3.1.4.-" evidence="2"/>
<dbReference type="NCBIfam" id="TIGR00040">
    <property type="entry name" value="yfcE"/>
    <property type="match status" value="1"/>
</dbReference>
<keyword evidence="5" id="KW-1185">Reference proteome</keyword>
<gene>
    <name evidence="4" type="ORF">F9802_00070</name>
</gene>
<feature type="domain" description="Calcineurin-like phosphoesterase" evidence="3">
    <location>
        <begin position="1"/>
        <end position="145"/>
    </location>
</feature>
<dbReference type="PANTHER" id="PTHR11124">
    <property type="entry name" value="VACUOLAR SORTING PROTEIN VPS29"/>
    <property type="match status" value="1"/>
</dbReference>
<dbReference type="AlphaFoldDB" id="A0A6I1FUH2"/>
<comment type="cofactor">
    <cofactor evidence="2">
        <name>a divalent metal cation</name>
        <dbReference type="ChEBI" id="CHEBI:60240"/>
    </cofactor>
</comment>
<dbReference type="InterPro" id="IPR024654">
    <property type="entry name" value="Calcineurin-like_PHP_lpxH"/>
</dbReference>
<comment type="similarity">
    <text evidence="1 2">Belongs to the metallophosphoesterase superfamily. YfcE family.</text>
</comment>
<name>A0A6I1FUH2_9BACI</name>
<protein>
    <recommendedName>
        <fullName evidence="2">Phosphoesterase</fullName>
        <ecNumber evidence="2">3.1.4.-</ecNumber>
    </recommendedName>
</protein>
<evidence type="ECO:0000259" key="3">
    <source>
        <dbReference type="Pfam" id="PF12850"/>
    </source>
</evidence>